<name>A0A4S2H3N0_9PROT</name>
<feature type="transmembrane region" description="Helical" evidence="1">
    <location>
        <begin position="73"/>
        <end position="90"/>
    </location>
</feature>
<dbReference type="PANTHER" id="PTHR30590">
    <property type="entry name" value="INNER MEMBRANE PROTEIN"/>
    <property type="match status" value="1"/>
</dbReference>
<keyword evidence="1" id="KW-0472">Membrane</keyword>
<feature type="transmembrane region" description="Helical" evidence="1">
    <location>
        <begin position="385"/>
        <end position="408"/>
    </location>
</feature>
<feature type="transmembrane region" description="Helical" evidence="1">
    <location>
        <begin position="149"/>
        <end position="169"/>
    </location>
</feature>
<organism evidence="3 4">
    <name type="scientific">Marinicauda algicola</name>
    <dbReference type="NCBI Taxonomy" id="2029849"/>
    <lineage>
        <taxon>Bacteria</taxon>
        <taxon>Pseudomonadati</taxon>
        <taxon>Pseudomonadota</taxon>
        <taxon>Alphaproteobacteria</taxon>
        <taxon>Maricaulales</taxon>
        <taxon>Maricaulaceae</taxon>
        <taxon>Marinicauda</taxon>
    </lineage>
</organism>
<comment type="caution">
    <text evidence="3">The sequence shown here is derived from an EMBL/GenBank/DDBJ whole genome shotgun (WGS) entry which is preliminary data.</text>
</comment>
<evidence type="ECO:0000256" key="1">
    <source>
        <dbReference type="SAM" id="Phobius"/>
    </source>
</evidence>
<proteinExistence type="predicted"/>
<dbReference type="InterPro" id="IPR007349">
    <property type="entry name" value="DUF418"/>
</dbReference>
<dbReference type="AlphaFoldDB" id="A0A4S2H3N0"/>
<evidence type="ECO:0000259" key="2">
    <source>
        <dbReference type="Pfam" id="PF04235"/>
    </source>
</evidence>
<dbReference type="EMBL" id="SRXW01000001">
    <property type="protein sequence ID" value="TGY89872.1"/>
    <property type="molecule type" value="Genomic_DNA"/>
</dbReference>
<feature type="domain" description="DUF418" evidence="2">
    <location>
        <begin position="266"/>
        <end position="423"/>
    </location>
</feature>
<feature type="transmembrane region" description="Helical" evidence="1">
    <location>
        <begin position="316"/>
        <end position="337"/>
    </location>
</feature>
<gene>
    <name evidence="3" type="ORF">E5163_01655</name>
</gene>
<dbReference type="RefSeq" id="WP_135994369.1">
    <property type="nucleotide sequence ID" value="NZ_CP071057.1"/>
</dbReference>
<dbReference type="InterPro" id="IPR052529">
    <property type="entry name" value="Bact_Transport_Assoc"/>
</dbReference>
<accession>A0A4S2H3N0</accession>
<dbReference type="PANTHER" id="PTHR30590:SF2">
    <property type="entry name" value="INNER MEMBRANE PROTEIN"/>
    <property type="match status" value="1"/>
</dbReference>
<feature type="transmembrane region" description="Helical" evidence="1">
    <location>
        <begin position="23"/>
        <end position="44"/>
    </location>
</feature>
<keyword evidence="4" id="KW-1185">Reference proteome</keyword>
<protein>
    <submittedName>
        <fullName evidence="3">DUF418 domain-containing protein</fullName>
    </submittedName>
</protein>
<sequence>MSQALTPTTGAERLDTLDIVRGFALFGILLMNIVVMGLPFQAYFNPAALGEPSPGEVQAWFVTHTFFEGSMRTLFSMLFGAGFVLLLDRIEARGLGLAGAKIYMRRMLLLMGFGLVDIVLLAWSGDILFAYGLSGVFLLVFWRSKMRGLLVWALIFFALTSAMNFGGGFKLASLTPDYEAAIEADAQGEPLTEEQEATIEAYREMTEFFAPESEAVEAEFELHEQGWFAVGAANFGEAFFKQPIGFFAMFGLFDPLAAMLLGMVAFRLGLLQGRWGWRPVLALTGVAFAIGIPVNLRETLMIQEGGYTAQAIFNSLATYDIGRVSLAFGWLGVFLLLCKSPLLGLLKASVGAVGRMALTNYLAHSLMAAIFFIALGWYGELARHELYLVVAAMWAVNIVLSMAWLSLFAMGPVEWLWRAGTYGTWPRLMKERAPKAPDMPAPAM</sequence>
<dbReference type="OrthoDB" id="9807744at2"/>
<evidence type="ECO:0000313" key="4">
    <source>
        <dbReference type="Proteomes" id="UP000308054"/>
    </source>
</evidence>
<dbReference type="Pfam" id="PF04235">
    <property type="entry name" value="DUF418"/>
    <property type="match status" value="1"/>
</dbReference>
<feature type="transmembrane region" description="Helical" evidence="1">
    <location>
        <begin position="280"/>
        <end position="296"/>
    </location>
</feature>
<feature type="transmembrane region" description="Helical" evidence="1">
    <location>
        <begin position="244"/>
        <end position="268"/>
    </location>
</feature>
<keyword evidence="1" id="KW-0812">Transmembrane</keyword>
<keyword evidence="1" id="KW-1133">Transmembrane helix</keyword>
<reference evidence="3 4" key="1">
    <citation type="journal article" date="2017" name="Int. J. Syst. Evol. Microbiol.">
        <title>Marinicauda algicola sp. nov., isolated from a marine red alga Rhodosorus marinus.</title>
        <authorList>
            <person name="Jeong S.E."/>
            <person name="Jeon S.H."/>
            <person name="Chun B.H."/>
            <person name="Kim D.W."/>
            <person name="Jeon C.O."/>
        </authorList>
    </citation>
    <scope>NUCLEOTIDE SEQUENCE [LARGE SCALE GENOMIC DNA]</scope>
    <source>
        <strain evidence="3 4">JCM 31718</strain>
    </source>
</reference>
<feature type="transmembrane region" description="Helical" evidence="1">
    <location>
        <begin position="358"/>
        <end position="379"/>
    </location>
</feature>
<dbReference type="Proteomes" id="UP000308054">
    <property type="component" value="Unassembled WGS sequence"/>
</dbReference>
<feature type="transmembrane region" description="Helical" evidence="1">
    <location>
        <begin position="102"/>
        <end position="121"/>
    </location>
</feature>
<evidence type="ECO:0000313" key="3">
    <source>
        <dbReference type="EMBL" id="TGY89872.1"/>
    </source>
</evidence>